<protein>
    <recommendedName>
        <fullName evidence="4">BZIP domain-containing protein</fullName>
    </recommendedName>
</protein>
<dbReference type="AlphaFoldDB" id="A0A0A1TSW1"/>
<dbReference type="PANTHER" id="PTHR40618:SF1">
    <property type="entry name" value="B-ZIP TRANSCRIPTION FACTOR (EUROFUNG)"/>
    <property type="match status" value="1"/>
</dbReference>
<evidence type="ECO:0000256" key="1">
    <source>
        <dbReference type="SAM" id="MobiDB-lite"/>
    </source>
</evidence>
<organism evidence="2 3">
    <name type="scientific">[Torrubiella] hemipterigena</name>
    <dbReference type="NCBI Taxonomy" id="1531966"/>
    <lineage>
        <taxon>Eukaryota</taxon>
        <taxon>Fungi</taxon>
        <taxon>Dikarya</taxon>
        <taxon>Ascomycota</taxon>
        <taxon>Pezizomycotina</taxon>
        <taxon>Sordariomycetes</taxon>
        <taxon>Hypocreomycetidae</taxon>
        <taxon>Hypocreales</taxon>
        <taxon>Clavicipitaceae</taxon>
        <taxon>Clavicipitaceae incertae sedis</taxon>
        <taxon>'Torrubiella' clade</taxon>
    </lineage>
</organism>
<evidence type="ECO:0008006" key="4">
    <source>
        <dbReference type="Google" id="ProtNLM"/>
    </source>
</evidence>
<dbReference type="Gene3D" id="1.20.5.170">
    <property type="match status" value="1"/>
</dbReference>
<proteinExistence type="predicted"/>
<sequence>MADYGKPARRPGRPRMADSIGKPVDDTAIRRERMRQAQRNYRARKETTLTAANEKSAKLEEALRGILCSYRELHNSMLHTAYRVPTSVTLQLSKTALDIGHFVNQAARDQQQQLGASPSRLLAERLIRRGVERTVDALGSNDVDSSCLAHNKMLENINVQPNEVILAQTLSHVAESDSPSSSLLNDTQFTSAVERLLPKLYRQVENNADSNQRIDRLPGSKLQCLEFGKTRTVAEVDQLDLPEFAGEWLEAIDVEEYLAERGIIIRSDDPDCSQLHLQLGDTPTSGLSPSGVAWSLNDSENTEMDYYSPAGSAVSPSGDANKIIVNVDVLIECLAAKSMCLGLCPAIRRDDVDNAIRESIIQPDSVSLQ</sequence>
<name>A0A0A1TSW1_9HYPO</name>
<feature type="region of interest" description="Disordered" evidence="1">
    <location>
        <begin position="1"/>
        <end position="26"/>
    </location>
</feature>
<dbReference type="Proteomes" id="UP000039046">
    <property type="component" value="Unassembled WGS sequence"/>
</dbReference>
<dbReference type="HOGENOM" id="CLU_033170_0_0_1"/>
<gene>
    <name evidence="2" type="ORF">VHEMI10171</name>
</gene>
<keyword evidence="3" id="KW-1185">Reference proteome</keyword>
<dbReference type="EMBL" id="CDHN01000007">
    <property type="protein sequence ID" value="CEJ94652.1"/>
    <property type="molecule type" value="Genomic_DNA"/>
</dbReference>
<evidence type="ECO:0000313" key="3">
    <source>
        <dbReference type="Proteomes" id="UP000039046"/>
    </source>
</evidence>
<dbReference type="CDD" id="cd14688">
    <property type="entry name" value="bZIP_YAP"/>
    <property type="match status" value="1"/>
</dbReference>
<reference evidence="2 3" key="1">
    <citation type="journal article" date="2015" name="Genome Announc.">
        <title>Draft Genome Sequence and Gene Annotation of the Entomopathogenic Fungus Verticillium hemipterigenum.</title>
        <authorList>
            <person name="Horn F."/>
            <person name="Habel A."/>
            <person name="Scharf D.H."/>
            <person name="Dworschak J."/>
            <person name="Brakhage A.A."/>
            <person name="Guthke R."/>
            <person name="Hertweck C."/>
            <person name="Linde J."/>
        </authorList>
    </citation>
    <scope>NUCLEOTIDE SEQUENCE [LARGE SCALE GENOMIC DNA]</scope>
</reference>
<accession>A0A0A1TSW1</accession>
<dbReference type="PANTHER" id="PTHR40618">
    <property type="entry name" value="B-ZIP TRANSCRIPTION FACTOR (EUROFUNG)-RELATED"/>
    <property type="match status" value="1"/>
</dbReference>
<evidence type="ECO:0000313" key="2">
    <source>
        <dbReference type="EMBL" id="CEJ94652.1"/>
    </source>
</evidence>
<dbReference type="OrthoDB" id="3555317at2759"/>